<sequence>MVCVSLTVLVVIYQWRRDRKSSTLCVVESAITKVTGVVGGKVTIRCSHADKWFGKSNDKYFFGKKCDSYNDILVQTQKNKNYMERGRYAIHDNRDGDFTVTIKNLMKSDSGTYWCGVDRSIKDSYQEVHLTVTDALCVVESAVINVKEVVGGQVTVGCSFTLAGNNIKRFCKGTCSGKDILVETNGSKNVTQGRYSIDDNRDGVFYVTINNLRKSDSGTYWCGVERFGLDSFKELHIIVTDGVLVYMGTGLGMVVCVLVLILIIFIRQRTRTKITTAVSCVVSGVITKRGTEGGNASIQCPYAWGFETYQKYLSKGIWAYRVDVIKTQTHQHPTWTHKGRYSLYDDTERRVFTVTITNLTLEDSGTYWCEINSWWWYHKTEVRLTVERGDLMFSGVGLGVVLLLLGLLLFMFFRKRRDRDRRPTAAKHSARPLVPDSMTDNQDPDIGTITNPIYATATNQNPDTACDITTIYATATNPCPDDIYSNVGP</sequence>
<dbReference type="InterPro" id="IPR013783">
    <property type="entry name" value="Ig-like_fold"/>
</dbReference>
<proteinExistence type="predicted"/>
<gene>
    <name evidence="7" type="ORF">J4Q44_G00290920</name>
</gene>
<feature type="domain" description="Ig-like" evidence="6">
    <location>
        <begin position="292"/>
        <end position="387"/>
    </location>
</feature>
<evidence type="ECO:0000256" key="2">
    <source>
        <dbReference type="ARBA" id="ARBA00022692"/>
    </source>
</evidence>
<dbReference type="Proteomes" id="UP001356427">
    <property type="component" value="Unassembled WGS sequence"/>
</dbReference>
<dbReference type="InterPro" id="IPR050671">
    <property type="entry name" value="CD300_family_receptors"/>
</dbReference>
<dbReference type="EMBL" id="JAGTTL010000027">
    <property type="protein sequence ID" value="KAK6300994.1"/>
    <property type="molecule type" value="Genomic_DNA"/>
</dbReference>
<dbReference type="Gene3D" id="2.60.40.10">
    <property type="entry name" value="Immunoglobulins"/>
    <property type="match status" value="3"/>
</dbReference>
<dbReference type="Pfam" id="PF07686">
    <property type="entry name" value="V-set"/>
    <property type="match status" value="3"/>
</dbReference>
<evidence type="ECO:0000256" key="5">
    <source>
        <dbReference type="SAM" id="Phobius"/>
    </source>
</evidence>
<evidence type="ECO:0000256" key="1">
    <source>
        <dbReference type="ARBA" id="ARBA00004370"/>
    </source>
</evidence>
<comment type="subcellular location">
    <subcellularLocation>
        <location evidence="1">Membrane</location>
    </subcellularLocation>
</comment>
<accession>A0AAN8QDF2</accession>
<dbReference type="SUPFAM" id="SSF48726">
    <property type="entry name" value="Immunoglobulin"/>
    <property type="match status" value="3"/>
</dbReference>
<reference evidence="7 8" key="1">
    <citation type="submission" date="2021-04" db="EMBL/GenBank/DDBJ databases">
        <authorList>
            <person name="De Guttry C."/>
            <person name="Zahm M."/>
            <person name="Klopp C."/>
            <person name="Cabau C."/>
            <person name="Louis A."/>
            <person name="Berthelot C."/>
            <person name="Parey E."/>
            <person name="Roest Crollius H."/>
            <person name="Montfort J."/>
            <person name="Robinson-Rechavi M."/>
            <person name="Bucao C."/>
            <person name="Bouchez O."/>
            <person name="Gislard M."/>
            <person name="Lluch J."/>
            <person name="Milhes M."/>
            <person name="Lampietro C."/>
            <person name="Lopez Roques C."/>
            <person name="Donnadieu C."/>
            <person name="Braasch I."/>
            <person name="Desvignes T."/>
            <person name="Postlethwait J."/>
            <person name="Bobe J."/>
            <person name="Wedekind C."/>
            <person name="Guiguen Y."/>
        </authorList>
    </citation>
    <scope>NUCLEOTIDE SEQUENCE [LARGE SCALE GENOMIC DNA]</scope>
    <source>
        <strain evidence="7">Cs_M1</strain>
        <tissue evidence="7">Blood</tissue>
    </source>
</reference>
<evidence type="ECO:0000259" key="6">
    <source>
        <dbReference type="PROSITE" id="PS50835"/>
    </source>
</evidence>
<dbReference type="SMART" id="SM00406">
    <property type="entry name" value="IGv"/>
    <property type="match status" value="3"/>
</dbReference>
<dbReference type="InterPro" id="IPR036179">
    <property type="entry name" value="Ig-like_dom_sf"/>
</dbReference>
<dbReference type="GO" id="GO:0004888">
    <property type="term" value="F:transmembrane signaling receptor activity"/>
    <property type="evidence" value="ECO:0007669"/>
    <property type="project" value="TreeGrafter"/>
</dbReference>
<dbReference type="GO" id="GO:0005886">
    <property type="term" value="C:plasma membrane"/>
    <property type="evidence" value="ECO:0007669"/>
    <property type="project" value="TreeGrafter"/>
</dbReference>
<dbReference type="PANTHER" id="PTHR11860">
    <property type="entry name" value="POLYMERIC-IMMUNOGLOBULIN RECEPTOR"/>
    <property type="match status" value="1"/>
</dbReference>
<dbReference type="SMART" id="SM00409">
    <property type="entry name" value="IG"/>
    <property type="match status" value="3"/>
</dbReference>
<dbReference type="PANTHER" id="PTHR11860:SF118">
    <property type="entry name" value="CMRF35-LIKE MOLECULE 3-RELATED"/>
    <property type="match status" value="1"/>
</dbReference>
<name>A0AAN8QDF2_9TELE</name>
<dbReference type="AlphaFoldDB" id="A0AAN8QDF2"/>
<protein>
    <recommendedName>
        <fullName evidence="6">Ig-like domain-containing protein</fullName>
    </recommendedName>
</protein>
<organism evidence="7 8">
    <name type="scientific">Coregonus suidteri</name>
    <dbReference type="NCBI Taxonomy" id="861788"/>
    <lineage>
        <taxon>Eukaryota</taxon>
        <taxon>Metazoa</taxon>
        <taxon>Chordata</taxon>
        <taxon>Craniata</taxon>
        <taxon>Vertebrata</taxon>
        <taxon>Euteleostomi</taxon>
        <taxon>Actinopterygii</taxon>
        <taxon>Neopterygii</taxon>
        <taxon>Teleostei</taxon>
        <taxon>Protacanthopterygii</taxon>
        <taxon>Salmoniformes</taxon>
        <taxon>Salmonidae</taxon>
        <taxon>Coregoninae</taxon>
        <taxon>Coregonus</taxon>
    </lineage>
</organism>
<dbReference type="InterPro" id="IPR007110">
    <property type="entry name" value="Ig-like_dom"/>
</dbReference>
<evidence type="ECO:0000256" key="4">
    <source>
        <dbReference type="SAM" id="MobiDB-lite"/>
    </source>
</evidence>
<dbReference type="InterPro" id="IPR013106">
    <property type="entry name" value="Ig_V-set"/>
</dbReference>
<dbReference type="PROSITE" id="PS50835">
    <property type="entry name" value="IG_LIKE"/>
    <property type="match status" value="1"/>
</dbReference>
<evidence type="ECO:0000313" key="8">
    <source>
        <dbReference type="Proteomes" id="UP001356427"/>
    </source>
</evidence>
<keyword evidence="2 5" id="KW-0812">Transmembrane</keyword>
<evidence type="ECO:0000313" key="7">
    <source>
        <dbReference type="EMBL" id="KAK6300994.1"/>
    </source>
</evidence>
<keyword evidence="5" id="KW-1133">Transmembrane helix</keyword>
<dbReference type="InterPro" id="IPR003599">
    <property type="entry name" value="Ig_sub"/>
</dbReference>
<feature type="transmembrane region" description="Helical" evidence="5">
    <location>
        <begin position="243"/>
        <end position="266"/>
    </location>
</feature>
<keyword evidence="8" id="KW-1185">Reference proteome</keyword>
<keyword evidence="3 5" id="KW-0472">Membrane</keyword>
<feature type="transmembrane region" description="Helical" evidence="5">
    <location>
        <begin position="391"/>
        <end position="413"/>
    </location>
</feature>
<comment type="caution">
    <text evidence="7">The sequence shown here is derived from an EMBL/GenBank/DDBJ whole genome shotgun (WGS) entry which is preliminary data.</text>
</comment>
<evidence type="ECO:0000256" key="3">
    <source>
        <dbReference type="ARBA" id="ARBA00023136"/>
    </source>
</evidence>
<feature type="region of interest" description="Disordered" evidence="4">
    <location>
        <begin position="423"/>
        <end position="445"/>
    </location>
</feature>